<dbReference type="SMART" id="SM00220">
    <property type="entry name" value="S_TKc"/>
    <property type="match status" value="1"/>
</dbReference>
<organism evidence="11 12">
    <name type="scientific">Actinocorallia herbida</name>
    <dbReference type="NCBI Taxonomy" id="58109"/>
    <lineage>
        <taxon>Bacteria</taxon>
        <taxon>Bacillati</taxon>
        <taxon>Actinomycetota</taxon>
        <taxon>Actinomycetes</taxon>
        <taxon>Streptosporangiales</taxon>
        <taxon>Thermomonosporaceae</taxon>
        <taxon>Actinocorallia</taxon>
    </lineage>
</organism>
<dbReference type="Gene3D" id="3.30.200.20">
    <property type="entry name" value="Phosphorylase Kinase, domain 1"/>
    <property type="match status" value="1"/>
</dbReference>
<dbReference type="InterPro" id="IPR000719">
    <property type="entry name" value="Prot_kinase_dom"/>
</dbReference>
<dbReference type="PANTHER" id="PTHR24363">
    <property type="entry name" value="SERINE/THREONINE PROTEIN KINASE"/>
    <property type="match status" value="1"/>
</dbReference>
<evidence type="ECO:0000256" key="1">
    <source>
        <dbReference type="ARBA" id="ARBA00012513"/>
    </source>
</evidence>
<comment type="caution">
    <text evidence="11">The sequence shown here is derived from an EMBL/GenBank/DDBJ whole genome shotgun (WGS) entry which is preliminary data.</text>
</comment>
<keyword evidence="12" id="KW-1185">Reference proteome</keyword>
<dbReference type="InterPro" id="IPR031636">
    <property type="entry name" value="PknG_TPR"/>
</dbReference>
<keyword evidence="4" id="KW-0547">Nucleotide-binding</keyword>
<dbReference type="Pfam" id="PF00069">
    <property type="entry name" value="Pkinase"/>
    <property type="match status" value="1"/>
</dbReference>
<keyword evidence="5 11" id="KW-0418">Kinase</keyword>
<dbReference type="Pfam" id="PF16918">
    <property type="entry name" value="PknG_TPR"/>
    <property type="match status" value="1"/>
</dbReference>
<evidence type="ECO:0000313" key="12">
    <source>
        <dbReference type="Proteomes" id="UP000272400"/>
    </source>
</evidence>
<accession>A0A3N1CQH3</accession>
<evidence type="ECO:0000256" key="5">
    <source>
        <dbReference type="ARBA" id="ARBA00022777"/>
    </source>
</evidence>
<dbReference type="InterPro" id="IPR011990">
    <property type="entry name" value="TPR-like_helical_dom_sf"/>
</dbReference>
<gene>
    <name evidence="11" type="ORF">EDD29_0948</name>
</gene>
<name>A0A3N1CQH3_9ACTN</name>
<dbReference type="SUPFAM" id="SSF56112">
    <property type="entry name" value="Protein kinase-like (PK-like)"/>
    <property type="match status" value="1"/>
</dbReference>
<dbReference type="GO" id="GO:0005524">
    <property type="term" value="F:ATP binding"/>
    <property type="evidence" value="ECO:0007669"/>
    <property type="project" value="UniProtKB-KW"/>
</dbReference>
<dbReference type="CDD" id="cd14014">
    <property type="entry name" value="STKc_PknB_like"/>
    <property type="match status" value="1"/>
</dbReference>
<keyword evidence="2" id="KW-0723">Serine/threonine-protein kinase</keyword>
<evidence type="ECO:0000256" key="6">
    <source>
        <dbReference type="ARBA" id="ARBA00022840"/>
    </source>
</evidence>
<evidence type="ECO:0000256" key="2">
    <source>
        <dbReference type="ARBA" id="ARBA00022527"/>
    </source>
</evidence>
<dbReference type="InterPro" id="IPR031634">
    <property type="entry name" value="PknG_rubred"/>
</dbReference>
<evidence type="ECO:0000256" key="3">
    <source>
        <dbReference type="ARBA" id="ARBA00022679"/>
    </source>
</evidence>
<feature type="domain" description="Protein kinase" evidence="10">
    <location>
        <begin position="135"/>
        <end position="419"/>
    </location>
</feature>
<sequence>MGANNTERRGLSDNGELMEHTPTVADDGFPRTGSIKPPAAWSMPAPPGSTSGRSRRGLLGAGLVEVPPVPYRDPAEAVLENPMVAERRRFCRCSEPVGRGKGGRPGRTEGFCPRCGAAYSFLPKLRAGELVGGQYEVLGCLAHGGLGWVYLARDRNVNDRWVVLKGLLDTDDPAAGAVAAAEKAFLAEVEHPNIVRIYNFVQHPEPRTFAPVGYIVMEYVGGRSLKDVLLEHRDKHGQDTALPLGQAIAYALEVLRAMGYLHALGLLYCDLKPDNAIQAEEQLKLIDLGGVRRMEDFTSAIYGTVGYQAPEIAGLGPSVSSDLFTVGRTLAVLSFPFRHFTTTYVADLPPRDQIEVLREHESYDRFLRRATARDPFARFTDAGEMAEQLTGVLREVLSAEDGEARPAPSALFGPERRTVTEELTPRRAVRALPVPVLAPTGGGGVPAPAPGDDDPVAVLAALATAAGPDAPPELLLRKAVAHIELSGRDEARQVLAGLPPDDWRADWCHAMAALSAGEAAEARVRFDALYSRFPGELGPKLALAFCCELLGDLPAAQRYYEAVWRTGRSHVSAAFGLSRVRLAADDRPGAVGALDSVPPVSSQRQAAGMSAVRALVLGRSPAHLAEEDLLDAGRRLDRLRLDAERHGRLAADVLGAALGWILAGRSSTSVLLGYPLTERGLRSGLERTYRTLARLCDDTPERHRLITRANAVRPRTLL</sequence>
<dbReference type="AlphaFoldDB" id="A0A3N1CQH3"/>
<comment type="catalytic activity">
    <reaction evidence="8">
        <text>L-seryl-[protein] + ATP = O-phospho-L-seryl-[protein] + ADP + H(+)</text>
        <dbReference type="Rhea" id="RHEA:17989"/>
        <dbReference type="Rhea" id="RHEA-COMP:9863"/>
        <dbReference type="Rhea" id="RHEA-COMP:11604"/>
        <dbReference type="ChEBI" id="CHEBI:15378"/>
        <dbReference type="ChEBI" id="CHEBI:29999"/>
        <dbReference type="ChEBI" id="CHEBI:30616"/>
        <dbReference type="ChEBI" id="CHEBI:83421"/>
        <dbReference type="ChEBI" id="CHEBI:456216"/>
        <dbReference type="EC" id="2.7.11.1"/>
    </reaction>
</comment>
<dbReference type="InterPro" id="IPR011009">
    <property type="entry name" value="Kinase-like_dom_sf"/>
</dbReference>
<dbReference type="Pfam" id="PF16919">
    <property type="entry name" value="PknG_rubred"/>
    <property type="match status" value="1"/>
</dbReference>
<dbReference type="PROSITE" id="PS50011">
    <property type="entry name" value="PROTEIN_KINASE_DOM"/>
    <property type="match status" value="1"/>
</dbReference>
<evidence type="ECO:0000313" key="11">
    <source>
        <dbReference type="EMBL" id="ROO83445.1"/>
    </source>
</evidence>
<dbReference type="Proteomes" id="UP000272400">
    <property type="component" value="Unassembled WGS sequence"/>
</dbReference>
<keyword evidence="6" id="KW-0067">ATP-binding</keyword>
<evidence type="ECO:0000256" key="9">
    <source>
        <dbReference type="SAM" id="MobiDB-lite"/>
    </source>
</evidence>
<feature type="compositionally biased region" description="Basic and acidic residues" evidence="9">
    <location>
        <begin position="1"/>
        <end position="11"/>
    </location>
</feature>
<dbReference type="SUPFAM" id="SSF48452">
    <property type="entry name" value="TPR-like"/>
    <property type="match status" value="1"/>
</dbReference>
<dbReference type="FunFam" id="1.10.510.10:FF:000306">
    <property type="entry name" value="Serine/threonine protein kinase"/>
    <property type="match status" value="1"/>
</dbReference>
<protein>
    <recommendedName>
        <fullName evidence="1">non-specific serine/threonine protein kinase</fullName>
        <ecNumber evidence="1">2.7.11.1</ecNumber>
    </recommendedName>
</protein>
<reference evidence="11 12" key="1">
    <citation type="submission" date="2018-11" db="EMBL/GenBank/DDBJ databases">
        <title>Sequencing the genomes of 1000 actinobacteria strains.</title>
        <authorList>
            <person name="Klenk H.-P."/>
        </authorList>
    </citation>
    <scope>NUCLEOTIDE SEQUENCE [LARGE SCALE GENOMIC DNA]</scope>
    <source>
        <strain evidence="11 12">DSM 44254</strain>
    </source>
</reference>
<dbReference type="Gene3D" id="1.25.40.10">
    <property type="entry name" value="Tetratricopeptide repeat domain"/>
    <property type="match status" value="1"/>
</dbReference>
<comment type="catalytic activity">
    <reaction evidence="7">
        <text>L-threonyl-[protein] + ATP = O-phospho-L-threonyl-[protein] + ADP + H(+)</text>
        <dbReference type="Rhea" id="RHEA:46608"/>
        <dbReference type="Rhea" id="RHEA-COMP:11060"/>
        <dbReference type="Rhea" id="RHEA-COMP:11605"/>
        <dbReference type="ChEBI" id="CHEBI:15378"/>
        <dbReference type="ChEBI" id="CHEBI:30013"/>
        <dbReference type="ChEBI" id="CHEBI:30616"/>
        <dbReference type="ChEBI" id="CHEBI:61977"/>
        <dbReference type="ChEBI" id="CHEBI:456216"/>
        <dbReference type="EC" id="2.7.11.1"/>
    </reaction>
</comment>
<feature type="region of interest" description="Disordered" evidence="9">
    <location>
        <begin position="1"/>
        <end position="53"/>
    </location>
</feature>
<evidence type="ECO:0000256" key="7">
    <source>
        <dbReference type="ARBA" id="ARBA00047899"/>
    </source>
</evidence>
<evidence type="ECO:0000256" key="4">
    <source>
        <dbReference type="ARBA" id="ARBA00022741"/>
    </source>
</evidence>
<dbReference type="EC" id="2.7.11.1" evidence="1"/>
<proteinExistence type="predicted"/>
<dbReference type="PANTHER" id="PTHR24363:SF0">
    <property type="entry name" value="SERINE_THREONINE KINASE LIKE DOMAIN CONTAINING 1"/>
    <property type="match status" value="1"/>
</dbReference>
<dbReference type="FunFam" id="3.30.200.20:FF:000205">
    <property type="entry name" value="Serine/threonine protein kinase"/>
    <property type="match status" value="1"/>
</dbReference>
<keyword evidence="3" id="KW-0808">Transferase</keyword>
<dbReference type="Gene3D" id="1.10.510.10">
    <property type="entry name" value="Transferase(Phosphotransferase) domain 1"/>
    <property type="match status" value="1"/>
</dbReference>
<evidence type="ECO:0000256" key="8">
    <source>
        <dbReference type="ARBA" id="ARBA00048679"/>
    </source>
</evidence>
<evidence type="ECO:0000259" key="10">
    <source>
        <dbReference type="PROSITE" id="PS50011"/>
    </source>
</evidence>
<dbReference type="EMBL" id="RJKE01000001">
    <property type="protein sequence ID" value="ROO83445.1"/>
    <property type="molecule type" value="Genomic_DNA"/>
</dbReference>
<dbReference type="GO" id="GO:0004674">
    <property type="term" value="F:protein serine/threonine kinase activity"/>
    <property type="evidence" value="ECO:0007669"/>
    <property type="project" value="UniProtKB-KW"/>
</dbReference>